<sequence length="108" mass="12682">MKSRIKCDNLKRSFLPHPFLKLSKYAEIKQLIVLLVEANKDGGREKHSKSVSIYTDKQLRVFMFQTRSRSVSKSQRKKKERKRFVPQLSFFYSLGFVKCLELVAKLGL</sequence>
<organism evidence="1">
    <name type="scientific">Culex pipiens</name>
    <name type="common">House mosquito</name>
    <dbReference type="NCBI Taxonomy" id="7175"/>
    <lineage>
        <taxon>Eukaryota</taxon>
        <taxon>Metazoa</taxon>
        <taxon>Ecdysozoa</taxon>
        <taxon>Arthropoda</taxon>
        <taxon>Hexapoda</taxon>
        <taxon>Insecta</taxon>
        <taxon>Pterygota</taxon>
        <taxon>Neoptera</taxon>
        <taxon>Endopterygota</taxon>
        <taxon>Diptera</taxon>
        <taxon>Nematocera</taxon>
        <taxon>Culicoidea</taxon>
        <taxon>Culicidae</taxon>
        <taxon>Culicinae</taxon>
        <taxon>Culicini</taxon>
        <taxon>Culex</taxon>
        <taxon>Culex</taxon>
    </lineage>
</organism>
<name>A0A8D8CXC4_CULPI</name>
<reference evidence="1" key="1">
    <citation type="submission" date="2021-05" db="EMBL/GenBank/DDBJ databases">
        <authorList>
            <person name="Alioto T."/>
            <person name="Alioto T."/>
            <person name="Gomez Garrido J."/>
        </authorList>
    </citation>
    <scope>NUCLEOTIDE SEQUENCE</scope>
</reference>
<protein>
    <submittedName>
        <fullName evidence="1">(northern house mosquito) hypothetical protein</fullName>
    </submittedName>
</protein>
<dbReference type="AlphaFoldDB" id="A0A8D8CXC4"/>
<dbReference type="EMBL" id="HBUE01142752">
    <property type="protein sequence ID" value="CAG6501677.1"/>
    <property type="molecule type" value="Transcribed_RNA"/>
</dbReference>
<accession>A0A8D8CXC4</accession>
<proteinExistence type="predicted"/>
<evidence type="ECO:0000313" key="1">
    <source>
        <dbReference type="EMBL" id="CAG6501677.1"/>
    </source>
</evidence>